<protein>
    <recommendedName>
        <fullName evidence="1">Endonuclease GajA/Old nuclease/RecF-like AAA domain-containing protein</fullName>
    </recommendedName>
</protein>
<dbReference type="InterPro" id="IPR041685">
    <property type="entry name" value="AAA_GajA/Old/RecF-like"/>
</dbReference>
<dbReference type="InterPro" id="IPR051396">
    <property type="entry name" value="Bact_Antivir_Def_Nuclease"/>
</dbReference>
<dbReference type="AlphaFoldDB" id="A0A074LQI1"/>
<dbReference type="PANTHER" id="PTHR43581:SF2">
    <property type="entry name" value="EXCINUCLEASE ATPASE SUBUNIT"/>
    <property type="match status" value="1"/>
</dbReference>
<name>A0A074LQI1_9BACL</name>
<accession>A0A074LQI1</accession>
<dbReference type="Proteomes" id="UP000027931">
    <property type="component" value="Unassembled WGS sequence"/>
</dbReference>
<feature type="domain" description="Endonuclease GajA/Old nuclease/RecF-like AAA" evidence="1">
    <location>
        <begin position="243"/>
        <end position="360"/>
    </location>
</feature>
<sequence length="447" mass="51226">MRQTWKLNVENFGKIGKASIEIAPLMIFTGENNSGKSYLMSLLWGIINSGTRVFQTTSSDAYRKCQNWLEAKLKQHNDTPFSFDDEGVQVFIAWFNEELDSYKEKLMKFVFGFDISIGKVFLSDYSCGSPFDIHITNHEESFGYSSGDEGGKFFVPNYAIFSSFDEEMRFELLRHLSTMLLFRDYFMFVKGTSYLPASRTGFLLSYPVLVNDAFSKTYGNFVENTNTVKFGGPTLQFLRELTNDDKNSVTPQYEEIAEFLQQNILKGQIIREQKLTPLPTYQYQPDNSHQSFPFYVTSSLVTELTPIVIFLKYKRLTSLIIEEPEAHLHLEMQKKMAIAIVRLVNEGLPVWITTHSDTMAQQLNNLIQLYNHPNRQELAKQFGYEPDDFLCPDKAVVYQFTATDAGTKVEKLPLTSGGFAFPTFTNSILEQANQTLAFEVDTDDDHE</sequence>
<gene>
    <name evidence="2" type="ORF">EL26_17365</name>
</gene>
<dbReference type="InterPro" id="IPR027417">
    <property type="entry name" value="P-loop_NTPase"/>
</dbReference>
<dbReference type="SUPFAM" id="SSF52540">
    <property type="entry name" value="P-loop containing nucleoside triphosphate hydrolases"/>
    <property type="match status" value="1"/>
</dbReference>
<evidence type="ECO:0000313" key="2">
    <source>
        <dbReference type="EMBL" id="KEO82078.1"/>
    </source>
</evidence>
<dbReference type="EMBL" id="JMIR01000028">
    <property type="protein sequence ID" value="KEO82078.1"/>
    <property type="molecule type" value="Genomic_DNA"/>
</dbReference>
<dbReference type="RefSeq" id="WP_038091364.1">
    <property type="nucleotide sequence ID" value="NZ_JMIR01000028.1"/>
</dbReference>
<proteinExistence type="predicted"/>
<feature type="domain" description="Endonuclease GajA/Old nuclease/RecF-like AAA" evidence="1">
    <location>
        <begin position="6"/>
        <end position="68"/>
    </location>
</feature>
<dbReference type="Gene3D" id="3.40.50.300">
    <property type="entry name" value="P-loop containing nucleotide triphosphate hydrolases"/>
    <property type="match status" value="1"/>
</dbReference>
<dbReference type="PANTHER" id="PTHR43581">
    <property type="entry name" value="ATP/GTP PHOSPHATASE"/>
    <property type="match status" value="1"/>
</dbReference>
<dbReference type="eggNOG" id="COG3593">
    <property type="taxonomic scope" value="Bacteria"/>
</dbReference>
<organism evidence="2 3">
    <name type="scientific">Tumebacillus flagellatus</name>
    <dbReference type="NCBI Taxonomy" id="1157490"/>
    <lineage>
        <taxon>Bacteria</taxon>
        <taxon>Bacillati</taxon>
        <taxon>Bacillota</taxon>
        <taxon>Bacilli</taxon>
        <taxon>Bacillales</taxon>
        <taxon>Alicyclobacillaceae</taxon>
        <taxon>Tumebacillus</taxon>
    </lineage>
</organism>
<dbReference type="Pfam" id="PF13175">
    <property type="entry name" value="AAA_15"/>
    <property type="match status" value="2"/>
</dbReference>
<dbReference type="STRING" id="1157490.EL26_17365"/>
<dbReference type="OrthoDB" id="308933at2"/>
<keyword evidence="3" id="KW-1185">Reference proteome</keyword>
<reference evidence="2 3" key="1">
    <citation type="journal article" date="2013" name="Int. J. Syst. Evol. Microbiol.">
        <title>Tumebacillus flagellatus sp. nov., an alpha-amylase/pullulanase-producing bacterium isolated from cassava wastewater.</title>
        <authorList>
            <person name="Wang Q."/>
            <person name="Xie N."/>
            <person name="Qin Y."/>
            <person name="Shen N."/>
            <person name="Zhu J."/>
            <person name="Mi H."/>
            <person name="Huang R."/>
        </authorList>
    </citation>
    <scope>NUCLEOTIDE SEQUENCE [LARGE SCALE GENOMIC DNA]</scope>
    <source>
        <strain evidence="2 3">GST4</strain>
    </source>
</reference>
<comment type="caution">
    <text evidence="2">The sequence shown here is derived from an EMBL/GenBank/DDBJ whole genome shotgun (WGS) entry which is preliminary data.</text>
</comment>
<evidence type="ECO:0000259" key="1">
    <source>
        <dbReference type="Pfam" id="PF13175"/>
    </source>
</evidence>
<evidence type="ECO:0000313" key="3">
    <source>
        <dbReference type="Proteomes" id="UP000027931"/>
    </source>
</evidence>